<gene>
    <name evidence="4" type="primary">LOC115756006</name>
</gene>
<dbReference type="Proteomes" id="UP000827889">
    <property type="component" value="Chromosome 2"/>
</dbReference>
<reference evidence="4" key="2">
    <citation type="submission" date="2025-08" db="UniProtKB">
        <authorList>
            <consortium name="RefSeq"/>
        </authorList>
    </citation>
    <scope>IDENTIFICATION</scope>
    <source>
        <tissue evidence="4">Leaf</tissue>
    </source>
</reference>
<proteinExistence type="predicted"/>
<dbReference type="GO" id="GO:0000466">
    <property type="term" value="P:maturation of 5.8S rRNA from tricistronic rRNA transcript (SSU-rRNA, 5.8S rRNA, LSU-rRNA)"/>
    <property type="evidence" value="ECO:0007669"/>
    <property type="project" value="TreeGrafter"/>
</dbReference>
<dbReference type="GeneID" id="115756006"/>
<keyword evidence="3" id="KW-1185">Reference proteome</keyword>
<protein>
    <submittedName>
        <fullName evidence="4">Uncharacterized protein LOC115756006 isoform X1</fullName>
    </submittedName>
</protein>
<sequence length="2607" mass="293522">MMDEGEFEIGGEKIAEDVLKTSYEAKLQELLHYVTSMEIKLCADATKEFIKLLKSSHGGQLLHKYVQTSSKLTELLEAWKLRRGKPGISYIFRLISAILSHPDGKCRQFDASRTFVHRALDKLSRLVVDEKLEDVYKELDSKEAKRQNAALQLMASIVRRGSDLASEVAKKFDFKSQGFHRLCVYKKKQIDVKRKYSTRNSLIRFAMSFLEVGKPGLLRWILQQKDMYSSVLRGLGNDDDEIVVHVLSTLRDRILTEESLVPPGLRSVLFGSVTLEQLISISGRENGGLTAELAHGILLIVCTDPSNGLMRDIKRGTNTLKGNAARLVGLMKKLRAAELKNHRDLLLAIVHGRPSFGSAYMEEFPYNVEDHASPLWLSVASLAADVVSSVGSGFPFGFLDSASRDSPSLNSVDVQNVMRSVCPHSYCRSGMNKGLLHSDFLVKNGTLRLLLEALKLLNSFFSALSHCSCASDRDMQTWESLKQEIRNEIRTLLPDPQVLVTLLSTLSSNSGKSGQNKRIPDSELHDSNSVKKLKMDNVLDDGDIIVSGISLSPKAVLPGQSEKNVETGDELGDENSFANVFSEIWGLDQSQVPVSTMQEAEIYFYSRLVDALQIYLHMMPTVLEGSFEFFVSLLRDALELPTNLLNSLLTLLKEYIRLAPGIGLPQKIPMLMYKHLQTFMYLLLYSPIGSIRDQSYDLSAAAMLSTGAFDRNPREVDAWFLFLPGFYDNKCSLVLQQTKVLPTLSQAVISFLADAISTVGNNLFKYWDSIRNLINNSNDLKDYSDISPSFSPLAVCILQKCLRVLKSESSSFSSCEKTMLSLYVCCTLKYVLQTQVDAGCLSAVLVSLLSGSIDNCSNMVDGSGVIPAEWGPPRSLLLFAESILRGQTCCSFTSYEKATPADSFFLGTLDKMKISLRRCQTIERVGITERFSSSIMGTSPKLIVEHFPAVVTVAQDISGVSLSFLTSLFFLEHNLLADVFRLWPEMVIRAVKMILVNVGSEGRKDDAGGVCSRSFHSEELNSGGGTGTSESSSAAFSFLLGQTPFPVLFPAILCFDDPSLADSLEMKKLLLQKASEVNLECLLSYIHFVLFWIHQLQLSTGSMSSVQLRKSFEICISLLNHILSLLWSLKLNSGFLEKDELIPLPDYVQEAVGCIFSHPASMAFLTCPMGCNEMLAKEDVLENFFATFDLSSKRSLEKDFCCFGLLETVSAFFLSLVENHSSFINVETGATRQLVKGFESLVHRLLIGFKNVLNLCIQTQNFRPLLPTYHALNTLNRLISPFEVFKLVWSVFNIIDMNDTTISESCRISIVYIGCRFAANAFESLGIYLQQQTKKRSQYDSLWRTRDQHFNADIIEDIYLKVFELSSLYETDITDICLLEAITAACRLKSMQHLNVHPLSSVLLRVIVSTPAQMVSYCISGMSMMRAKVLFLLTQLSPLHLSIFGCMLSGILTPEGNLKYKNHCRDLSNEDFLMLMPTALSFMNSIFLRYGKQCYWNFRYIPLFFSSLLLNGFREWKSFVSKFVFEEGYGEFKISSADELLNFVKNSSLGKAVHMLHYHFVLDADSLNIKKKMELFDSVLPDCESHSDLLDYDWRDLNCSSVKEILNLINRVLAKILLCRMLLFPSDNRTLSLTNKAPECSNENSQVIKAGLESSRMRFLCILVSSWEQIVKRFRLDSTSEKEKNGECESLYKYLEELMLRSIFELITEMQDYLVQLKLIPFMRQLIRTSLLYRFEDPISLNLLTNILTLLCKGQFLCAPYLQLLLAHSQFPSILHSMPKSSHSLHLGAFLRPMSSILRSVAVPRINQVSHISKRDRESNKHSVKRLEVLQLLRILIHFSFSGSGSEIDLGREDGINFQRLHSFILSSYGATLGESDLKLFNLLKEIDSSAGSELVKLTDTNYLWGSAALKVMKAWDLGQNVSSDVMTDAETDEYRRLQFRENLPIDPKLCALTVLDFPYDRAASEEPSFLNKFQINNSKDVIHIPAVERKHGYDPVFILQFSLHILPIGFIEPVEFAGLGLLAVAFSCLSSPDDGIRKLAYQTLASFKIALEKCQKKKGIVHLRLLLNYVQNGIEEPWQRIPSVVAVFAAEASLILLDPSNDHYYTLSKFLMRSSRINTKSVPLFHEFLWSSSVNFRAERIWILRLVYVGLGVDDDAPVFMRNSIFENLLSLYASPFSDNESKELILQIVRKSVRLRKMACHLVEHCGLFSWLSSAVPHIIEMLSEDENGFYFDQLVVILEVTNNIILSRNITEWLQKHALEQLSGLSSHLFKFLSHKAKLIRENALVINLILQILVTTLKISQERMIFQPHFTLAIEGLFHIYEAVKLCDSTRAFSSSEFGLRSILMNAPPPSFIDMDEEKLLNFVLWEISVALKADSSEILHPGGSHISLTISSEEEICEDSLASKLLRWLVASVIHGKLSDRSTYTDAKYPQRPDPKVINSLLQFVKETSRGRSRNTSGTGKALAAVILYLQQLLGMDCRVLPSVVSALCLLLYGFCDIAVTESDLLLDGTPVASQLSKISCPLEANPAWRWSFYQPWKDLSSERTDLERLDEYHACQTLLLVISNTLRASSTNSLSLSPRDVERCGVYEWERSVVENSLCTD</sequence>
<dbReference type="Pfam" id="PF11707">
    <property type="entry name" value="Npa1"/>
    <property type="match status" value="1"/>
</dbReference>
<name>A0A8B8QWW5_9MYRT</name>
<evidence type="ECO:0000259" key="1">
    <source>
        <dbReference type="Pfam" id="PF11707"/>
    </source>
</evidence>
<evidence type="ECO:0000313" key="4">
    <source>
        <dbReference type="RefSeq" id="XP_030551565.2"/>
    </source>
</evidence>
<dbReference type="InterPro" id="IPR016024">
    <property type="entry name" value="ARM-type_fold"/>
</dbReference>
<organism evidence="3 4">
    <name type="scientific">Rhodamnia argentea</name>
    <dbReference type="NCBI Taxonomy" id="178133"/>
    <lineage>
        <taxon>Eukaryota</taxon>
        <taxon>Viridiplantae</taxon>
        <taxon>Streptophyta</taxon>
        <taxon>Embryophyta</taxon>
        <taxon>Tracheophyta</taxon>
        <taxon>Spermatophyta</taxon>
        <taxon>Magnoliopsida</taxon>
        <taxon>eudicotyledons</taxon>
        <taxon>Gunneridae</taxon>
        <taxon>Pentapetalae</taxon>
        <taxon>rosids</taxon>
        <taxon>malvids</taxon>
        <taxon>Myrtales</taxon>
        <taxon>Myrtaceae</taxon>
        <taxon>Myrtoideae</taxon>
        <taxon>Myrteae</taxon>
        <taxon>Australasian group</taxon>
        <taxon>Rhodamnia</taxon>
    </lineage>
</organism>
<dbReference type="KEGG" id="rarg:115756006"/>
<dbReference type="RefSeq" id="XP_030551565.2">
    <property type="nucleotide sequence ID" value="XM_030695705.2"/>
</dbReference>
<dbReference type="PANTHER" id="PTHR13500">
    <property type="entry name" value="NUCLEOLAR PRERIBOSOMAL-ASSOCIATED PROTEIN 1"/>
    <property type="match status" value="1"/>
</dbReference>
<accession>A0A8B8QWW5</accession>
<reference evidence="3" key="1">
    <citation type="submission" date="2025-05" db="UniProtKB">
        <authorList>
            <consortium name="RefSeq"/>
        </authorList>
    </citation>
    <scope>NUCLEOTIDE SEQUENCE [LARGE SCALE GENOMIC DNA]</scope>
</reference>
<dbReference type="GO" id="GO:0005730">
    <property type="term" value="C:nucleolus"/>
    <property type="evidence" value="ECO:0007669"/>
    <property type="project" value="TreeGrafter"/>
</dbReference>
<feature type="domain" description="URB1 N-terminal" evidence="1">
    <location>
        <begin position="73"/>
        <end position="378"/>
    </location>
</feature>
<dbReference type="GO" id="GO:0000463">
    <property type="term" value="P:maturation of LSU-rRNA from tricistronic rRNA transcript (SSU-rRNA, 5.8S rRNA, LSU-rRNA)"/>
    <property type="evidence" value="ECO:0007669"/>
    <property type="project" value="TreeGrafter"/>
</dbReference>
<evidence type="ECO:0000313" key="3">
    <source>
        <dbReference type="Proteomes" id="UP000827889"/>
    </source>
</evidence>
<dbReference type="InterPro" id="IPR021714">
    <property type="entry name" value="URB1_N"/>
</dbReference>
<dbReference type="SUPFAM" id="SSF48371">
    <property type="entry name" value="ARM repeat"/>
    <property type="match status" value="1"/>
</dbReference>
<dbReference type="InterPro" id="IPR039844">
    <property type="entry name" value="URB1"/>
</dbReference>
<dbReference type="PANTHER" id="PTHR13500:SF0">
    <property type="entry name" value="NUCLEOLAR PRE-RIBOSOMAL-ASSOCIATED PROTEIN 1"/>
    <property type="match status" value="1"/>
</dbReference>
<dbReference type="InterPro" id="IPR032436">
    <property type="entry name" value="URB1_C"/>
</dbReference>
<feature type="domain" description="URB1 C-terminal" evidence="2">
    <location>
        <begin position="2023"/>
        <end position="2213"/>
    </location>
</feature>
<evidence type="ECO:0000259" key="2">
    <source>
        <dbReference type="Pfam" id="PF16201"/>
    </source>
</evidence>
<dbReference type="Pfam" id="PF16201">
    <property type="entry name" value="NopRA1"/>
    <property type="match status" value="1"/>
</dbReference>